<proteinExistence type="predicted"/>
<evidence type="ECO:0000313" key="1">
    <source>
        <dbReference type="EMBL" id="CAG7820799.1"/>
    </source>
</evidence>
<accession>A0A8J2PQ73</accession>
<comment type="caution">
    <text evidence="1">The sequence shown here is derived from an EMBL/GenBank/DDBJ whole genome shotgun (WGS) entry which is preliminary data.</text>
</comment>
<feature type="non-terminal residue" evidence="1">
    <location>
        <position position="1"/>
    </location>
</feature>
<name>A0A8J2PQ73_9HEXA</name>
<dbReference type="AlphaFoldDB" id="A0A8J2PQ73"/>
<dbReference type="Proteomes" id="UP000708208">
    <property type="component" value="Unassembled WGS sequence"/>
</dbReference>
<dbReference type="EMBL" id="CAJVCH010490476">
    <property type="protein sequence ID" value="CAG7820799.1"/>
    <property type="molecule type" value="Genomic_DNA"/>
</dbReference>
<sequence length="59" mass="6718">GFSRRVIKPLEGTRASKIRQWQSSGSKIISNILVGIRIKLQFLGHLREVQAFISRCSLH</sequence>
<gene>
    <name evidence="1" type="ORF">AFUS01_LOCUS31170</name>
</gene>
<reference evidence="1" key="1">
    <citation type="submission" date="2021-06" db="EMBL/GenBank/DDBJ databases">
        <authorList>
            <person name="Hodson N. C."/>
            <person name="Mongue J. A."/>
            <person name="Jaron S. K."/>
        </authorList>
    </citation>
    <scope>NUCLEOTIDE SEQUENCE</scope>
</reference>
<keyword evidence="2" id="KW-1185">Reference proteome</keyword>
<organism evidence="1 2">
    <name type="scientific">Allacma fusca</name>
    <dbReference type="NCBI Taxonomy" id="39272"/>
    <lineage>
        <taxon>Eukaryota</taxon>
        <taxon>Metazoa</taxon>
        <taxon>Ecdysozoa</taxon>
        <taxon>Arthropoda</taxon>
        <taxon>Hexapoda</taxon>
        <taxon>Collembola</taxon>
        <taxon>Symphypleona</taxon>
        <taxon>Sminthuridae</taxon>
        <taxon>Allacma</taxon>
    </lineage>
</organism>
<protein>
    <submittedName>
        <fullName evidence="1">Uncharacterized protein</fullName>
    </submittedName>
</protein>
<evidence type="ECO:0000313" key="2">
    <source>
        <dbReference type="Proteomes" id="UP000708208"/>
    </source>
</evidence>